<dbReference type="EMBL" id="CP002198">
    <property type="protein sequence ID" value="ADN14899.1"/>
    <property type="molecule type" value="Genomic_DNA"/>
</dbReference>
<keyword evidence="1" id="KW-1133">Transmembrane helix</keyword>
<keyword evidence="1" id="KW-0472">Membrane</keyword>
<proteinExistence type="predicted"/>
<accession>E0U7T7</accession>
<dbReference type="Proteomes" id="UP000008206">
    <property type="component" value="Chromosome"/>
</dbReference>
<evidence type="ECO:0000313" key="2">
    <source>
        <dbReference type="EMBL" id="ADN14899.1"/>
    </source>
</evidence>
<dbReference type="AlphaFoldDB" id="E0U7T7"/>
<sequence length="33" mass="3713">MTPLEWMLFVAAPYLIFGFALGVNLLGDKKPRC</sequence>
<keyword evidence="1" id="KW-0812">Transmembrane</keyword>
<name>E0U7T7_GLOV7</name>
<gene>
    <name evidence="2" type="ordered locus">Cyan7822_2942</name>
</gene>
<evidence type="ECO:0000313" key="3">
    <source>
        <dbReference type="Proteomes" id="UP000008206"/>
    </source>
</evidence>
<dbReference type="KEGG" id="cyj:Cyan7822_2942"/>
<feature type="transmembrane region" description="Helical" evidence="1">
    <location>
        <begin position="6"/>
        <end position="27"/>
    </location>
</feature>
<organism evidence="2 3">
    <name type="scientific">Gloeothece verrucosa (strain PCC 7822)</name>
    <name type="common">Cyanothece sp. (strain PCC 7822)</name>
    <dbReference type="NCBI Taxonomy" id="497965"/>
    <lineage>
        <taxon>Bacteria</taxon>
        <taxon>Bacillati</taxon>
        <taxon>Cyanobacteriota</taxon>
        <taxon>Cyanophyceae</taxon>
        <taxon>Oscillatoriophycideae</taxon>
        <taxon>Chroococcales</taxon>
        <taxon>Aphanothecaceae</taxon>
        <taxon>Gloeothece</taxon>
        <taxon>Gloeothece verrucosa</taxon>
    </lineage>
</organism>
<keyword evidence="3" id="KW-1185">Reference proteome</keyword>
<dbReference type="HOGENOM" id="CLU_3381479_0_0_3"/>
<evidence type="ECO:0000256" key="1">
    <source>
        <dbReference type="SAM" id="Phobius"/>
    </source>
</evidence>
<protein>
    <submittedName>
        <fullName evidence="2">Uncharacterized protein</fullName>
    </submittedName>
</protein>
<reference evidence="3" key="1">
    <citation type="journal article" date="2011" name="MBio">
        <title>Novel metabolic attributes of the genus Cyanothece, comprising a group of unicellular nitrogen-fixing Cyanobacteria.</title>
        <authorList>
            <person name="Bandyopadhyay A."/>
            <person name="Elvitigala T."/>
            <person name="Welsh E."/>
            <person name="Stockel J."/>
            <person name="Liberton M."/>
            <person name="Min H."/>
            <person name="Sherman L.A."/>
            <person name="Pakrasi H.B."/>
        </authorList>
    </citation>
    <scope>NUCLEOTIDE SEQUENCE [LARGE SCALE GENOMIC DNA]</scope>
    <source>
        <strain evidence="3">PCC 7822</strain>
    </source>
</reference>